<dbReference type="HOGENOM" id="CLU_387284_0_0_9"/>
<feature type="compositionally biased region" description="Low complexity" evidence="1">
    <location>
        <begin position="120"/>
        <end position="152"/>
    </location>
</feature>
<accession>K6QCW0</accession>
<dbReference type="RefSeq" id="WP_006904436.1">
    <property type="nucleotide sequence ID" value="NZ_JH976535.1"/>
</dbReference>
<protein>
    <submittedName>
        <fullName evidence="2">Uncharacterized protein</fullName>
    </submittedName>
</protein>
<evidence type="ECO:0000313" key="2">
    <source>
        <dbReference type="EMBL" id="EKP94421.1"/>
    </source>
</evidence>
<name>K6QCW0_9FIRM</name>
<feature type="compositionally biased region" description="Low complexity" evidence="1">
    <location>
        <begin position="258"/>
        <end position="270"/>
    </location>
</feature>
<keyword evidence="3" id="KW-1185">Reference proteome</keyword>
<feature type="region of interest" description="Disordered" evidence="1">
    <location>
        <begin position="120"/>
        <end position="165"/>
    </location>
</feature>
<feature type="region of interest" description="Disordered" evidence="1">
    <location>
        <begin position="574"/>
        <end position="640"/>
    </location>
</feature>
<feature type="compositionally biased region" description="Basic residues" evidence="1">
    <location>
        <begin position="624"/>
        <end position="640"/>
    </location>
</feature>
<feature type="compositionally biased region" description="Polar residues" evidence="1">
    <location>
        <begin position="685"/>
        <end position="695"/>
    </location>
</feature>
<feature type="region of interest" description="Disordered" evidence="1">
    <location>
        <begin position="321"/>
        <end position="511"/>
    </location>
</feature>
<feature type="compositionally biased region" description="Low complexity" evidence="1">
    <location>
        <begin position="661"/>
        <end position="680"/>
    </location>
</feature>
<comment type="caution">
    <text evidence="2">The sequence shown here is derived from an EMBL/GenBank/DDBJ whole genome shotgun (WGS) entry which is preliminary data.</text>
</comment>
<feature type="region of interest" description="Disordered" evidence="1">
    <location>
        <begin position="653"/>
        <end position="713"/>
    </location>
</feature>
<proteinExistence type="predicted"/>
<feature type="region of interest" description="Disordered" evidence="1">
    <location>
        <begin position="241"/>
        <end position="270"/>
    </location>
</feature>
<dbReference type="STRING" id="867903.ThesuDRAFT_02156"/>
<dbReference type="EMBL" id="AENY02000003">
    <property type="protein sequence ID" value="EKP94421.1"/>
    <property type="molecule type" value="Genomic_DNA"/>
</dbReference>
<evidence type="ECO:0000313" key="3">
    <source>
        <dbReference type="Proteomes" id="UP000005710"/>
    </source>
</evidence>
<feature type="compositionally biased region" description="Low complexity" evidence="1">
    <location>
        <begin position="241"/>
        <end position="250"/>
    </location>
</feature>
<feature type="compositionally biased region" description="Gly residues" evidence="1">
    <location>
        <begin position="577"/>
        <end position="595"/>
    </location>
</feature>
<feature type="region of interest" description="Disordered" evidence="1">
    <location>
        <begin position="63"/>
        <end position="90"/>
    </location>
</feature>
<dbReference type="Proteomes" id="UP000005710">
    <property type="component" value="Unassembled WGS sequence"/>
</dbReference>
<feature type="compositionally biased region" description="Low complexity" evidence="1">
    <location>
        <begin position="342"/>
        <end position="358"/>
    </location>
</feature>
<sequence length="713" mass="69863">MQVLVRHRWLVDVDDTAGIPGWVTVLERLGHRVWMGGGGDGPAYAAVDSALHGRTVILQVTADEPGPRTAPPAAPGGGPGPAAPQPGGPAERLAEELATILQRAGVTVVQVPAGGAQQVPVPQAAPARAAGAAPPGPAAGTGSPSGAPAGSGAAAGSGGAGSSPAAPAFTRLAADVALHIHLDAVSLRGRVATAGRRPWRAWWLGRHLARSLWEAGCLPVHQRAWPRHKLRFLVDRPSAGGPEPLATAAAPPGPAGPAGPRAMAGAPGSGPPAGAVVLVAPLAASLTLPAGWPAPVVAAALYSGLVAFYGGPRQPVVPWARPALGRPETGPARAGNPGGPAGRATAEGGTCEGAATEGGDAGPGLSLPGCTGHGEGSGEASGGGGTGMVTGGETGSPPAPGRGAEAGHSGRAGGTRQDWDAWPGVPAGEEGRLREPAPAGPRPGNATAPGQEQDPEVEPGQPAAAGHPGPPAEEGPGGAGPAGPEPVPPVRQDATGSDPVQDGPATARDGAPARAAAFRLRPVPQALAGLPPAVLPPGARVGYPVRPPASRGQRDHGAITWAGGWSGLGRSAAGGLPAAGGPPGAGALPGAGAGPAGSRHPPARRRQAGAGGRGDLLPAWGAGRARRGCPRSSPGRRHPAGCALLRHRAGARLPETLPVNAATPPAVSRPRARPPQSSGRGRSRWASTTQRNPKGSSPGAPRCRNWWGVSGGM</sequence>
<organism evidence="2 3">
    <name type="scientific">Thermaerobacter subterraneus DSM 13965</name>
    <dbReference type="NCBI Taxonomy" id="867903"/>
    <lineage>
        <taxon>Bacteria</taxon>
        <taxon>Bacillati</taxon>
        <taxon>Bacillota</taxon>
        <taxon>Clostridia</taxon>
        <taxon>Eubacteriales</taxon>
        <taxon>Clostridiales Family XVII. Incertae Sedis</taxon>
        <taxon>Thermaerobacter</taxon>
    </lineage>
</organism>
<feature type="compositionally biased region" description="Low complexity" evidence="1">
    <location>
        <begin position="458"/>
        <end position="467"/>
    </location>
</feature>
<reference evidence="2" key="1">
    <citation type="submission" date="2010-10" db="EMBL/GenBank/DDBJ databases">
        <authorList>
            <consortium name="US DOE Joint Genome Institute (JGI-PGF)"/>
            <person name="Lucas S."/>
            <person name="Copeland A."/>
            <person name="Lapidus A."/>
            <person name="Bruce D."/>
            <person name="Goodwin L."/>
            <person name="Pitluck S."/>
            <person name="Kyrpides N."/>
            <person name="Mavromatis K."/>
            <person name="Detter J.C."/>
            <person name="Han C."/>
            <person name="Land M."/>
            <person name="Hauser L."/>
            <person name="Markowitz V."/>
            <person name="Cheng J.-F."/>
            <person name="Hugenholtz P."/>
            <person name="Woyke T."/>
            <person name="Wu D."/>
            <person name="Pukall R."/>
            <person name="Wahrenburg C."/>
            <person name="Brambilla E."/>
            <person name="Klenk H.-P."/>
            <person name="Eisen J.A."/>
        </authorList>
    </citation>
    <scope>NUCLEOTIDE SEQUENCE [LARGE SCALE GENOMIC DNA]</scope>
    <source>
        <strain evidence="2">DSM 13965</strain>
    </source>
</reference>
<dbReference type="AlphaFoldDB" id="K6QCW0"/>
<evidence type="ECO:0000256" key="1">
    <source>
        <dbReference type="SAM" id="MobiDB-lite"/>
    </source>
</evidence>
<feature type="compositionally biased region" description="Gly residues" evidence="1">
    <location>
        <begin position="371"/>
        <end position="394"/>
    </location>
</feature>
<gene>
    <name evidence="2" type="ORF">ThesuDRAFT_02156</name>
</gene>
<reference evidence="2" key="2">
    <citation type="submission" date="2012-10" db="EMBL/GenBank/DDBJ databases">
        <title>Improved high-quality draft of Thermaerobacter subterraneus C21, DSM 13965.</title>
        <authorList>
            <consortium name="DOE Joint Genome Institute"/>
            <person name="Eisen J."/>
            <person name="Huntemann M."/>
            <person name="Wei C.-L."/>
            <person name="Han J."/>
            <person name="Detter J.C."/>
            <person name="Han C."/>
            <person name="Tapia R."/>
            <person name="Chen A."/>
            <person name="Kyrpides N."/>
            <person name="Mavromatis K."/>
            <person name="Markowitz V."/>
            <person name="Szeto E."/>
            <person name="Ivanova N."/>
            <person name="Mikhailova N."/>
            <person name="Ovchinnikova G."/>
            <person name="Pagani I."/>
            <person name="Pati A."/>
            <person name="Goodwin L."/>
            <person name="Nordberg H.P."/>
            <person name="Cantor M.N."/>
            <person name="Hua S.X."/>
            <person name="Woyke T."/>
            <person name="Eisen J."/>
            <person name="Klenk H.-P."/>
        </authorList>
    </citation>
    <scope>NUCLEOTIDE SEQUENCE [LARGE SCALE GENOMIC DNA]</scope>
    <source>
        <strain evidence="2">DSM 13965</strain>
    </source>
</reference>
<dbReference type="OrthoDB" id="9900406at2"/>